<reference evidence="4 5" key="1">
    <citation type="journal article" date="2016" name="Nat. Commun.">
        <title>Thousands of microbial genomes shed light on interconnected biogeochemical processes in an aquifer system.</title>
        <authorList>
            <person name="Anantharaman K."/>
            <person name="Brown C.T."/>
            <person name="Hug L.A."/>
            <person name="Sharon I."/>
            <person name="Castelle C.J."/>
            <person name="Probst A.J."/>
            <person name="Thomas B.C."/>
            <person name="Singh A."/>
            <person name="Wilkins M.J."/>
            <person name="Karaoz U."/>
            <person name="Brodie E.L."/>
            <person name="Williams K.H."/>
            <person name="Hubbard S.S."/>
            <person name="Banfield J.F."/>
        </authorList>
    </citation>
    <scope>NUCLEOTIDE SEQUENCE [LARGE SCALE GENOMIC DNA]</scope>
</reference>
<evidence type="ECO:0000259" key="3">
    <source>
        <dbReference type="PROSITE" id="PS51186"/>
    </source>
</evidence>
<dbReference type="AlphaFoldDB" id="A0A1F8GZF2"/>
<dbReference type="InterPro" id="IPR016181">
    <property type="entry name" value="Acyl_CoA_acyltransferase"/>
</dbReference>
<dbReference type="InterPro" id="IPR050680">
    <property type="entry name" value="YpeA/RimI_acetyltransf"/>
</dbReference>
<dbReference type="Pfam" id="PF00583">
    <property type="entry name" value="Acetyltransf_1"/>
    <property type="match status" value="1"/>
</dbReference>
<dbReference type="STRING" id="1802701.A3A33_01695"/>
<organism evidence="4 5">
    <name type="scientific">Candidatus Yanofskybacteria bacterium RIFCSPLOWO2_01_FULL_49_25</name>
    <dbReference type="NCBI Taxonomy" id="1802701"/>
    <lineage>
        <taxon>Bacteria</taxon>
        <taxon>Candidatus Yanofskyibacteriota</taxon>
    </lineage>
</organism>
<dbReference type="PROSITE" id="PS51186">
    <property type="entry name" value="GNAT"/>
    <property type="match status" value="1"/>
</dbReference>
<dbReference type="SUPFAM" id="SSF55729">
    <property type="entry name" value="Acyl-CoA N-acyltransferases (Nat)"/>
    <property type="match status" value="1"/>
</dbReference>
<evidence type="ECO:0000256" key="1">
    <source>
        <dbReference type="ARBA" id="ARBA00022679"/>
    </source>
</evidence>
<gene>
    <name evidence="4" type="ORF">A3A33_01695</name>
</gene>
<evidence type="ECO:0000313" key="5">
    <source>
        <dbReference type="Proteomes" id="UP000179047"/>
    </source>
</evidence>
<evidence type="ECO:0000256" key="2">
    <source>
        <dbReference type="ARBA" id="ARBA00023315"/>
    </source>
</evidence>
<evidence type="ECO:0000313" key="4">
    <source>
        <dbReference type="EMBL" id="OGN30018.1"/>
    </source>
</evidence>
<dbReference type="Gene3D" id="3.40.630.30">
    <property type="match status" value="1"/>
</dbReference>
<dbReference type="PANTHER" id="PTHR43420">
    <property type="entry name" value="ACETYLTRANSFERASE"/>
    <property type="match status" value="1"/>
</dbReference>
<accession>A0A1F8GZF2</accession>
<feature type="domain" description="N-acetyltransferase" evidence="3">
    <location>
        <begin position="1"/>
        <end position="194"/>
    </location>
</feature>
<dbReference type="GO" id="GO:0016747">
    <property type="term" value="F:acyltransferase activity, transferring groups other than amino-acyl groups"/>
    <property type="evidence" value="ECO:0007669"/>
    <property type="project" value="InterPro"/>
</dbReference>
<dbReference type="CDD" id="cd04301">
    <property type="entry name" value="NAT_SF"/>
    <property type="match status" value="1"/>
</dbReference>
<dbReference type="EMBL" id="MGKP01000001">
    <property type="protein sequence ID" value="OGN30018.1"/>
    <property type="molecule type" value="Genomic_DNA"/>
</dbReference>
<dbReference type="InterPro" id="IPR000182">
    <property type="entry name" value="GNAT_dom"/>
</dbReference>
<keyword evidence="2" id="KW-0012">Acyltransferase</keyword>
<keyword evidence="1" id="KW-0808">Transferase</keyword>
<dbReference type="Proteomes" id="UP000179047">
    <property type="component" value="Unassembled WGS sequence"/>
</dbReference>
<comment type="caution">
    <text evidence="4">The sequence shown here is derived from an EMBL/GenBank/DDBJ whole genome shotgun (WGS) entry which is preliminary data.</text>
</comment>
<name>A0A1F8GZF2_9BACT</name>
<protein>
    <recommendedName>
        <fullName evidence="3">N-acetyltransferase domain-containing protein</fullName>
    </recommendedName>
</protein>
<sequence>MIQKLTPDLIESTARLHREVLVGTLNSRAGLWFVKRLYAGMVSFSDNGYCFVAVENTSVVGFISFGLDRSKLDAQIMASLGSAEKVRVGLSLVFRPWLLPALIRQRLFSRYLRTKVRPGPFILTLGVSPIMQGHGVGKRLVDWAKDEVRSAGFTELFVDTEVENTGAVAFYKKIGFQYVATVQGNIILSCPLKK</sequence>
<proteinExistence type="predicted"/>